<dbReference type="PANTHER" id="PTHR40254">
    <property type="entry name" value="BLR0577 PROTEIN"/>
    <property type="match status" value="1"/>
</dbReference>
<dbReference type="InterPro" id="IPR038732">
    <property type="entry name" value="HpyO/CreE_NAD-binding"/>
</dbReference>
<dbReference type="AlphaFoldDB" id="A0A7W9NEA6"/>
<reference evidence="2 3" key="1">
    <citation type="submission" date="2020-08" db="EMBL/GenBank/DDBJ databases">
        <title>Sequencing the genomes of 1000 actinobacteria strains.</title>
        <authorList>
            <person name="Klenk H.-P."/>
        </authorList>
    </citation>
    <scope>NUCLEOTIDE SEQUENCE [LARGE SCALE GENOMIC DNA]</scope>
    <source>
        <strain evidence="2 3">DSM 43851</strain>
    </source>
</reference>
<feature type="domain" description="FAD-dependent urate hydroxylase HpyO/Asp monooxygenase CreE-like FAD/NAD(P)-binding" evidence="1">
    <location>
        <begin position="5"/>
        <end position="173"/>
    </location>
</feature>
<evidence type="ECO:0000313" key="2">
    <source>
        <dbReference type="EMBL" id="MBB5890122.1"/>
    </source>
</evidence>
<protein>
    <recommendedName>
        <fullName evidence="1">FAD-dependent urate hydroxylase HpyO/Asp monooxygenase CreE-like FAD/NAD(P)-binding domain-containing protein</fullName>
    </recommendedName>
</protein>
<name>A0A7W9NEA6_9PSEU</name>
<keyword evidence="3" id="KW-1185">Reference proteome</keyword>
<organism evidence="2 3">
    <name type="scientific">Kutzneria kofuensis</name>
    <dbReference type="NCBI Taxonomy" id="103725"/>
    <lineage>
        <taxon>Bacteria</taxon>
        <taxon>Bacillati</taxon>
        <taxon>Actinomycetota</taxon>
        <taxon>Actinomycetes</taxon>
        <taxon>Pseudonocardiales</taxon>
        <taxon>Pseudonocardiaceae</taxon>
        <taxon>Kutzneria</taxon>
    </lineage>
</organism>
<evidence type="ECO:0000259" key="1">
    <source>
        <dbReference type="Pfam" id="PF13454"/>
    </source>
</evidence>
<dbReference type="EMBL" id="JACHIR010000001">
    <property type="protein sequence ID" value="MBB5890122.1"/>
    <property type="molecule type" value="Genomic_DNA"/>
</dbReference>
<dbReference type="PANTHER" id="PTHR40254:SF1">
    <property type="entry name" value="BLR0577 PROTEIN"/>
    <property type="match status" value="1"/>
</dbReference>
<proteinExistence type="predicted"/>
<dbReference type="InterPro" id="IPR036188">
    <property type="entry name" value="FAD/NAD-bd_sf"/>
</dbReference>
<evidence type="ECO:0000313" key="3">
    <source>
        <dbReference type="Proteomes" id="UP000585638"/>
    </source>
</evidence>
<dbReference type="RefSeq" id="WP_184859399.1">
    <property type="nucleotide sequence ID" value="NZ_BAAAWY010000025.1"/>
</dbReference>
<dbReference type="InterPro" id="IPR052189">
    <property type="entry name" value="L-asp_N-monooxygenase_NS-form"/>
</dbReference>
<sequence length="622" mass="67907">MRICIIGAGPRGTSVLERIIANRAPGVPVAVHVIDPYPPGAGSVWRISQSGTLLMNTVASQVSLYTDDSVPLEGPVVPGPSLYEWACGVGDEYPEHVRAEAADLGPDTYPSRALYGHYLEWVFTQLLDGEVDVTVHRGTAVAVDDQPDGRQTVRLKNGSTVDDLDAVVLALGHGPVVLTAEETTLRDFAAERGLTYIPPSNPADLDLSRIEAGEKVALRGLGLNFFDYLALFTEGRGGRYERTEDGLVYHPSGLEPALYAGSRRGVPHHARGENQKGQVGRHQPAFLTPSVIERLRKSGRVRFMRDVWPLIDKEARAVYYATLLADRLTPAQVAEFSRLYVEALRDGLDDSELLARFGVVAEELWNWERIAKPYGEKAFADQADYQRWLLGYLRSDAREAKRGNVSSPLKAALDTLRDLRNEIRMVVDHGGITGGSYRDELARWYTPFNAFLSIGPPLRRIEEMTALLEAGVLRVLGPGVRVGLGETFMVDATSVPAPPIAVTTLIEARIPDVDLNRSANPLLRYLKVTGQCRSFHIPDEGSESFESGGVAVTARPYHVIDATNRPHPARFAYGVPTEYVHWVTAAGIRPGVGSVTLEDSDAIARAALAVRTMPVAVVGRLA</sequence>
<comment type="caution">
    <text evidence="2">The sequence shown here is derived from an EMBL/GenBank/DDBJ whole genome shotgun (WGS) entry which is preliminary data.</text>
</comment>
<gene>
    <name evidence="2" type="ORF">BJ998_001318</name>
</gene>
<accession>A0A7W9NEA6</accession>
<dbReference type="Proteomes" id="UP000585638">
    <property type="component" value="Unassembled WGS sequence"/>
</dbReference>
<dbReference type="Pfam" id="PF13454">
    <property type="entry name" value="NAD_binding_9"/>
    <property type="match status" value="1"/>
</dbReference>
<dbReference type="SUPFAM" id="SSF51905">
    <property type="entry name" value="FAD/NAD(P)-binding domain"/>
    <property type="match status" value="1"/>
</dbReference>